<dbReference type="Gene3D" id="3.40.50.200">
    <property type="entry name" value="Peptidase S8/S53 domain"/>
    <property type="match status" value="1"/>
</dbReference>
<feature type="region of interest" description="Disordered" evidence="1">
    <location>
        <begin position="147"/>
        <end position="169"/>
    </location>
</feature>
<reference evidence="4 5" key="1">
    <citation type="journal article" date="2013" name="ISME J.">
        <title>A metabolic model for members of the genus Tetrasphaera involved in enhanced biological phosphorus removal.</title>
        <authorList>
            <person name="Kristiansen R."/>
            <person name="Nguyen H.T.T."/>
            <person name="Saunders A.M."/>
            <person name="Nielsen J.L."/>
            <person name="Wimmer R."/>
            <person name="Le V.Q."/>
            <person name="McIlroy S.J."/>
            <person name="Petrovski S."/>
            <person name="Seviour R.J."/>
            <person name="Calteau A."/>
            <person name="Nielsen K.L."/>
            <person name="Nielsen P.H."/>
        </authorList>
    </citation>
    <scope>NUCLEOTIDE SEQUENCE [LARGE SCALE GENOMIC DNA]</scope>
    <source>
        <strain evidence="4 5">Lp2</strain>
    </source>
</reference>
<name>N0E3I4_9MICO</name>
<keyword evidence="2" id="KW-0812">Transmembrane</keyword>
<feature type="domain" description="Peptidase S8/S53" evidence="3">
    <location>
        <begin position="69"/>
        <end position="151"/>
    </location>
</feature>
<gene>
    <name evidence="4" type="ORF">BN10_940005</name>
</gene>
<evidence type="ECO:0000256" key="1">
    <source>
        <dbReference type="SAM" id="MobiDB-lite"/>
    </source>
</evidence>
<dbReference type="AlphaFoldDB" id="N0E3I4"/>
<proteinExistence type="predicted"/>
<evidence type="ECO:0000313" key="5">
    <source>
        <dbReference type="Proteomes" id="UP000013167"/>
    </source>
</evidence>
<comment type="caution">
    <text evidence="4">The sequence shown here is derived from an EMBL/GenBank/DDBJ whole genome shotgun (WGS) entry which is preliminary data.</text>
</comment>
<keyword evidence="2" id="KW-0472">Membrane</keyword>
<dbReference type="STRING" id="1193181.BN10_940005"/>
<dbReference type="HOGENOM" id="CLU_1331385_0_0_11"/>
<dbReference type="SUPFAM" id="SSF52743">
    <property type="entry name" value="Subtilisin-like"/>
    <property type="match status" value="1"/>
</dbReference>
<dbReference type="EMBL" id="CAIZ01000168">
    <property type="protein sequence ID" value="CCH71457.1"/>
    <property type="molecule type" value="Genomic_DNA"/>
</dbReference>
<sequence length="206" mass="22752">MGRRLEGQLEDLIAQFARDDAATAGGLGRPLDPADEGTFVRARAEHEARCREVAHRLDHRLVECSRRTTGATRDHQVEADVAGLGAEWDEWSHLLFANRAWGDCGHDGALSSSYATALVSGSVALLRQRFPQESAAQIIHRLEVTASRPQRDARDEPQALDLTPVPDPNADQRQTTLWLLLGTGSTVLALGMWGMIRRARRETERA</sequence>
<evidence type="ECO:0000313" key="4">
    <source>
        <dbReference type="EMBL" id="CCH71457.1"/>
    </source>
</evidence>
<dbReference type="InterPro" id="IPR000209">
    <property type="entry name" value="Peptidase_S8/S53_dom"/>
</dbReference>
<keyword evidence="2" id="KW-1133">Transmembrane helix</keyword>
<evidence type="ECO:0000256" key="2">
    <source>
        <dbReference type="SAM" id="Phobius"/>
    </source>
</evidence>
<dbReference type="Proteomes" id="UP000013167">
    <property type="component" value="Unassembled WGS sequence"/>
</dbReference>
<dbReference type="eggNOG" id="COG1404">
    <property type="taxonomic scope" value="Bacteria"/>
</dbReference>
<dbReference type="InterPro" id="IPR036852">
    <property type="entry name" value="Peptidase_S8/S53_dom_sf"/>
</dbReference>
<feature type="transmembrane region" description="Helical" evidence="2">
    <location>
        <begin position="177"/>
        <end position="196"/>
    </location>
</feature>
<evidence type="ECO:0000259" key="3">
    <source>
        <dbReference type="Pfam" id="PF00082"/>
    </source>
</evidence>
<dbReference type="GO" id="GO:0004252">
    <property type="term" value="F:serine-type endopeptidase activity"/>
    <property type="evidence" value="ECO:0007669"/>
    <property type="project" value="InterPro"/>
</dbReference>
<dbReference type="GO" id="GO:0006508">
    <property type="term" value="P:proteolysis"/>
    <property type="evidence" value="ECO:0007669"/>
    <property type="project" value="InterPro"/>
</dbReference>
<protein>
    <recommendedName>
        <fullName evidence="3">Peptidase S8/S53 domain-containing protein</fullName>
    </recommendedName>
</protein>
<dbReference type="Pfam" id="PF00082">
    <property type="entry name" value="Peptidase_S8"/>
    <property type="match status" value="1"/>
</dbReference>
<organism evidence="4 5">
    <name type="scientific">Phycicoccus elongatus Lp2</name>
    <dbReference type="NCBI Taxonomy" id="1193181"/>
    <lineage>
        <taxon>Bacteria</taxon>
        <taxon>Bacillati</taxon>
        <taxon>Actinomycetota</taxon>
        <taxon>Actinomycetes</taxon>
        <taxon>Micrococcales</taxon>
        <taxon>Intrasporangiaceae</taxon>
        <taxon>Phycicoccus</taxon>
    </lineage>
</organism>
<accession>N0E3I4</accession>
<keyword evidence="5" id="KW-1185">Reference proteome</keyword>
<dbReference type="CDD" id="cd00306">
    <property type="entry name" value="Peptidases_S8_S53"/>
    <property type="match status" value="1"/>
</dbReference>